<evidence type="ECO:0000313" key="1">
    <source>
        <dbReference type="EMBL" id="AYD49395.1"/>
    </source>
</evidence>
<accession>A0A386HU05</accession>
<reference evidence="1 2" key="1">
    <citation type="submission" date="2018-09" db="EMBL/GenBank/DDBJ databases">
        <title>Arachidicoccus sp. nov., a bacterium isolated from soil.</title>
        <authorList>
            <person name="Weon H.-Y."/>
            <person name="Kwon S.-W."/>
            <person name="Lee S.A."/>
        </authorList>
    </citation>
    <scope>NUCLEOTIDE SEQUENCE [LARGE SCALE GENOMIC DNA]</scope>
    <source>
        <strain evidence="1 2">KIS59-12</strain>
    </source>
</reference>
<keyword evidence="2" id="KW-1185">Reference proteome</keyword>
<dbReference type="RefSeq" id="WP_119991100.1">
    <property type="nucleotide sequence ID" value="NZ_CP032489.1"/>
</dbReference>
<dbReference type="KEGG" id="ark:D6B99_10120"/>
<evidence type="ECO:0000313" key="2">
    <source>
        <dbReference type="Proteomes" id="UP000266118"/>
    </source>
</evidence>
<organism evidence="1 2">
    <name type="scientific">Arachidicoccus soli</name>
    <dbReference type="NCBI Taxonomy" id="2341117"/>
    <lineage>
        <taxon>Bacteria</taxon>
        <taxon>Pseudomonadati</taxon>
        <taxon>Bacteroidota</taxon>
        <taxon>Chitinophagia</taxon>
        <taxon>Chitinophagales</taxon>
        <taxon>Chitinophagaceae</taxon>
        <taxon>Arachidicoccus</taxon>
    </lineage>
</organism>
<dbReference type="OrthoDB" id="9798200at2"/>
<gene>
    <name evidence="1" type="ORF">D6B99_10120</name>
</gene>
<proteinExistence type="predicted"/>
<dbReference type="AlphaFoldDB" id="A0A386HU05"/>
<protein>
    <submittedName>
        <fullName evidence="1">Uncharacterized protein</fullName>
    </submittedName>
</protein>
<name>A0A386HU05_9BACT</name>
<dbReference type="EMBL" id="CP032489">
    <property type="protein sequence ID" value="AYD49395.1"/>
    <property type="molecule type" value="Genomic_DNA"/>
</dbReference>
<dbReference type="Proteomes" id="UP000266118">
    <property type="component" value="Chromosome"/>
</dbReference>
<sequence>MRRLDIVKEHLKPGEVYHRRDLMEWSTSVDRHLQELVKEGTLEKLSGGLYYVPSQSVFGKVPAEEQKLVKAFLKDHRFVILSPNDYNALGVGTTQLYNERRVYNYRRHGDFKLGNRTFRFIRKPYVPSKVTKELLLVDLVNNIKSLAEDQPMLLENIIKRTGEMSPHRLKQLARDFGNVSTRKLFDSLKS</sequence>